<dbReference type="SUPFAM" id="SSF52540">
    <property type="entry name" value="P-loop containing nucleoside triphosphate hydrolases"/>
    <property type="match status" value="1"/>
</dbReference>
<evidence type="ECO:0000256" key="8">
    <source>
        <dbReference type="ARBA" id="ARBA00047660"/>
    </source>
</evidence>
<comment type="similarity">
    <text evidence="2">Belongs to the small GTPase superfamily. Rab family.</text>
</comment>
<dbReference type="SMART" id="SM00173">
    <property type="entry name" value="RAS"/>
    <property type="match status" value="1"/>
</dbReference>
<dbReference type="EC" id="3.6.5.2" evidence="3"/>
<dbReference type="InterPro" id="IPR001806">
    <property type="entry name" value="Small_GTPase"/>
</dbReference>
<dbReference type="EMBL" id="KB320577">
    <property type="protein sequence ID" value="ELW68170.1"/>
    <property type="molecule type" value="Genomic_DNA"/>
</dbReference>
<keyword evidence="11" id="KW-1185">Reference proteome</keyword>
<protein>
    <recommendedName>
        <fullName evidence="3">small monomeric GTPase</fullName>
        <ecNumber evidence="3">3.6.5.2</ecNumber>
    </recommendedName>
</protein>
<evidence type="ECO:0000313" key="10">
    <source>
        <dbReference type="EMBL" id="ELW68170.1"/>
    </source>
</evidence>
<evidence type="ECO:0000256" key="7">
    <source>
        <dbReference type="ARBA" id="ARBA00023289"/>
    </source>
</evidence>
<dbReference type="GO" id="GO:0016020">
    <property type="term" value="C:membrane"/>
    <property type="evidence" value="ECO:0007669"/>
    <property type="project" value="UniProtKB-SubCell"/>
</dbReference>
<dbReference type="PANTHER" id="PTHR47980">
    <property type="entry name" value="LD44762P"/>
    <property type="match status" value="1"/>
</dbReference>
<proteinExistence type="inferred from homology"/>
<comment type="catalytic activity">
    <reaction evidence="8">
        <text>GTP + H2O = GDP + phosphate + H(+)</text>
        <dbReference type="Rhea" id="RHEA:19669"/>
        <dbReference type="ChEBI" id="CHEBI:15377"/>
        <dbReference type="ChEBI" id="CHEBI:15378"/>
        <dbReference type="ChEBI" id="CHEBI:37565"/>
        <dbReference type="ChEBI" id="CHEBI:43474"/>
        <dbReference type="ChEBI" id="CHEBI:58189"/>
        <dbReference type="EC" id="3.6.5.2"/>
    </reaction>
    <physiologicalReaction direction="left-to-right" evidence="8">
        <dbReference type="Rhea" id="RHEA:19670"/>
    </physiologicalReaction>
</comment>
<evidence type="ECO:0000313" key="11">
    <source>
        <dbReference type="Proteomes" id="UP000011518"/>
    </source>
</evidence>
<gene>
    <name evidence="10" type="ORF">TREES_T100007373</name>
</gene>
<accession>L9KYZ0</accession>
<keyword evidence="7" id="KW-0636">Prenylation</keyword>
<keyword evidence="5" id="KW-0378">Hydrolase</keyword>
<dbReference type="eggNOG" id="KOG0078">
    <property type="taxonomic scope" value="Eukaryota"/>
</dbReference>
<dbReference type="FunCoup" id="L9KYZ0">
    <property type="interactions" value="1111"/>
</dbReference>
<keyword evidence="4" id="KW-0547">Nucleotide-binding</keyword>
<feature type="region of interest" description="Disordered" evidence="9">
    <location>
        <begin position="37"/>
        <end position="78"/>
    </location>
</feature>
<evidence type="ECO:0000256" key="6">
    <source>
        <dbReference type="ARBA" id="ARBA00023134"/>
    </source>
</evidence>
<dbReference type="PROSITE" id="PS51419">
    <property type="entry name" value="RAB"/>
    <property type="match status" value="1"/>
</dbReference>
<dbReference type="STRING" id="246437.L9KYZ0"/>
<evidence type="ECO:0000256" key="4">
    <source>
        <dbReference type="ARBA" id="ARBA00022741"/>
    </source>
</evidence>
<dbReference type="Gene3D" id="3.40.50.300">
    <property type="entry name" value="P-loop containing nucleotide triphosphate hydrolases"/>
    <property type="match status" value="1"/>
</dbReference>
<evidence type="ECO:0000256" key="9">
    <source>
        <dbReference type="SAM" id="MobiDB-lite"/>
    </source>
</evidence>
<name>L9KYZ0_TUPCH</name>
<evidence type="ECO:0000256" key="2">
    <source>
        <dbReference type="ARBA" id="ARBA00006270"/>
    </source>
</evidence>
<dbReference type="Proteomes" id="UP000011518">
    <property type="component" value="Unassembled WGS sequence"/>
</dbReference>
<keyword evidence="6" id="KW-0342">GTP-binding</keyword>
<feature type="region of interest" description="Disordered" evidence="9">
    <location>
        <begin position="319"/>
        <end position="344"/>
    </location>
</feature>
<dbReference type="GO" id="GO:0005525">
    <property type="term" value="F:GTP binding"/>
    <property type="evidence" value="ECO:0007669"/>
    <property type="project" value="UniProtKB-KW"/>
</dbReference>
<evidence type="ECO:0000256" key="1">
    <source>
        <dbReference type="ARBA" id="ARBA00004635"/>
    </source>
</evidence>
<dbReference type="SMART" id="SM00174">
    <property type="entry name" value="RHO"/>
    <property type="match status" value="1"/>
</dbReference>
<dbReference type="SMART" id="SM00175">
    <property type="entry name" value="RAB"/>
    <property type="match status" value="1"/>
</dbReference>
<reference evidence="11" key="2">
    <citation type="journal article" date="2013" name="Nat. Commun.">
        <title>Genome of the Chinese tree shrew.</title>
        <authorList>
            <person name="Fan Y."/>
            <person name="Huang Z.Y."/>
            <person name="Cao C.C."/>
            <person name="Chen C.S."/>
            <person name="Chen Y.X."/>
            <person name="Fan D.D."/>
            <person name="He J."/>
            <person name="Hou H.L."/>
            <person name="Hu L."/>
            <person name="Hu X.T."/>
            <person name="Jiang X.T."/>
            <person name="Lai R."/>
            <person name="Lang Y.S."/>
            <person name="Liang B."/>
            <person name="Liao S.G."/>
            <person name="Mu D."/>
            <person name="Ma Y.Y."/>
            <person name="Niu Y.Y."/>
            <person name="Sun X.Q."/>
            <person name="Xia J.Q."/>
            <person name="Xiao J."/>
            <person name="Xiong Z.Q."/>
            <person name="Xu L."/>
            <person name="Yang L."/>
            <person name="Zhang Y."/>
            <person name="Zhao W."/>
            <person name="Zhao X.D."/>
            <person name="Zheng Y.T."/>
            <person name="Zhou J.M."/>
            <person name="Zhu Y.B."/>
            <person name="Zhang G.J."/>
            <person name="Wang J."/>
            <person name="Yao Y.G."/>
        </authorList>
    </citation>
    <scope>NUCLEOTIDE SEQUENCE [LARGE SCALE GENOMIC DNA]</scope>
</reference>
<sequence length="344" mass="36823">MSALGSPVQAYDFLLKFLLVGDSDVGKGEILASLQDGAAESPTATRRVSAGPEEESEALARAGARARRGRGPWAGLGALTPREHVEGVEAAEGSGAPTSENTEARGARSLRLDLAGAARTALDAPPVPLLASPWMADDLCGGGSSRELCRGGRSGSSCQEDVLTVSNVCSRDMSGQGRFCTIFSSYSRERTGNSRAGAAPPGALLGQSERSRLLQKSARSGVILVYDIANRWSFDGIAQWIKEIDEHAPGVPRILVGNRLHLAFKRQGPREQAQAYAERLGVTFFEVSPLCNFNVRESFTELARIVLLRHGVDRLWRPRKGRGQAQDASVEAFPRPPARHVPEG</sequence>
<dbReference type="InterPro" id="IPR050305">
    <property type="entry name" value="Small_GTPase_Rab"/>
</dbReference>
<reference evidence="11" key="1">
    <citation type="submission" date="2012-07" db="EMBL/GenBank/DDBJ databases">
        <title>Genome of the Chinese tree shrew, a rising model animal genetically related to primates.</title>
        <authorList>
            <person name="Zhang G."/>
            <person name="Fan Y."/>
            <person name="Yao Y."/>
            <person name="Huang Z."/>
        </authorList>
    </citation>
    <scope>NUCLEOTIDE SEQUENCE [LARGE SCALE GENOMIC DNA]</scope>
</reference>
<keyword evidence="7" id="KW-0449">Lipoprotein</keyword>
<dbReference type="InParanoid" id="L9KYZ0"/>
<dbReference type="InterPro" id="IPR027417">
    <property type="entry name" value="P-loop_NTPase"/>
</dbReference>
<dbReference type="AlphaFoldDB" id="L9KYZ0"/>
<dbReference type="GO" id="GO:0003925">
    <property type="term" value="F:G protein activity"/>
    <property type="evidence" value="ECO:0007669"/>
    <property type="project" value="UniProtKB-EC"/>
</dbReference>
<organism evidence="10 11">
    <name type="scientific">Tupaia chinensis</name>
    <name type="common">Chinese tree shrew</name>
    <name type="synonym">Tupaia belangeri chinensis</name>
    <dbReference type="NCBI Taxonomy" id="246437"/>
    <lineage>
        <taxon>Eukaryota</taxon>
        <taxon>Metazoa</taxon>
        <taxon>Chordata</taxon>
        <taxon>Craniata</taxon>
        <taxon>Vertebrata</taxon>
        <taxon>Euteleostomi</taxon>
        <taxon>Mammalia</taxon>
        <taxon>Eutheria</taxon>
        <taxon>Euarchontoglires</taxon>
        <taxon>Scandentia</taxon>
        <taxon>Tupaiidae</taxon>
        <taxon>Tupaia</taxon>
    </lineage>
</organism>
<evidence type="ECO:0000256" key="3">
    <source>
        <dbReference type="ARBA" id="ARBA00011984"/>
    </source>
</evidence>
<dbReference type="Pfam" id="PF00071">
    <property type="entry name" value="Ras"/>
    <property type="match status" value="1"/>
</dbReference>
<evidence type="ECO:0000256" key="5">
    <source>
        <dbReference type="ARBA" id="ARBA00022801"/>
    </source>
</evidence>
<comment type="subcellular location">
    <subcellularLocation>
        <location evidence="1">Membrane</location>
        <topology evidence="1">Lipid-anchor</topology>
    </subcellularLocation>
</comment>